<accession>A0A939QHC6</accession>
<dbReference type="EMBL" id="JAGFBF010000005">
    <property type="protein sequence ID" value="MBO2990880.1"/>
    <property type="molecule type" value="Genomic_DNA"/>
</dbReference>
<gene>
    <name evidence="1" type="ORF">J4H85_12820</name>
</gene>
<proteinExistence type="predicted"/>
<dbReference type="RefSeq" id="WP_208240207.1">
    <property type="nucleotide sequence ID" value="NZ_BAAAQU010000002.1"/>
</dbReference>
<comment type="caution">
    <text evidence="1">The sequence shown here is derived from an EMBL/GenBank/DDBJ whole genome shotgun (WGS) entry which is preliminary data.</text>
</comment>
<evidence type="ECO:0000313" key="1">
    <source>
        <dbReference type="EMBL" id="MBO2990880.1"/>
    </source>
</evidence>
<dbReference type="Proteomes" id="UP000668403">
    <property type="component" value="Unassembled WGS sequence"/>
</dbReference>
<name>A0A939QHC6_9MICO</name>
<dbReference type="AlphaFoldDB" id="A0A939QHC6"/>
<keyword evidence="2" id="KW-1185">Reference proteome</keyword>
<protein>
    <submittedName>
        <fullName evidence="1">Uncharacterized protein</fullName>
    </submittedName>
</protein>
<sequence>MQTEYANLRARATMLLAGESASRCLTADLDDWVAGLAGDPRVSVVHPIVVRETTVYSVVSTAVESLAQEVDAHGFGARVLVSPVRWSAEDVDRAERIIGALPDSEVVSVVGGVSAHGDDIWHVVVFDQHPDLARAVAQLPEGLLVVDTWITAV</sequence>
<organism evidence="1 2">
    <name type="scientific">Leucobacter tardus</name>
    <dbReference type="NCBI Taxonomy" id="501483"/>
    <lineage>
        <taxon>Bacteria</taxon>
        <taxon>Bacillati</taxon>
        <taxon>Actinomycetota</taxon>
        <taxon>Actinomycetes</taxon>
        <taxon>Micrococcales</taxon>
        <taxon>Microbacteriaceae</taxon>
        <taxon>Leucobacter</taxon>
    </lineage>
</organism>
<evidence type="ECO:0000313" key="2">
    <source>
        <dbReference type="Proteomes" id="UP000668403"/>
    </source>
</evidence>
<reference evidence="1" key="1">
    <citation type="submission" date="2021-03" db="EMBL/GenBank/DDBJ databases">
        <title>Leucobacter chromiisoli sp. nov., isolated from chromium-containing soil of chemical plant.</title>
        <authorList>
            <person name="Xu Z."/>
        </authorList>
    </citation>
    <scope>NUCLEOTIDE SEQUENCE</scope>
    <source>
        <strain evidence="1">K 70/01</strain>
    </source>
</reference>